<gene>
    <name evidence="1" type="ORF">DVH24_033574</name>
</gene>
<dbReference type="PANTHER" id="PTHR47165">
    <property type="entry name" value="OS03G0429900 PROTEIN"/>
    <property type="match status" value="1"/>
</dbReference>
<dbReference type="Proteomes" id="UP000290289">
    <property type="component" value="Chromosome 8"/>
</dbReference>
<accession>A0A498JAE1</accession>
<reference evidence="1 2" key="1">
    <citation type="submission" date="2018-10" db="EMBL/GenBank/DDBJ databases">
        <title>A high-quality apple genome assembly.</title>
        <authorList>
            <person name="Hu J."/>
        </authorList>
    </citation>
    <scope>NUCLEOTIDE SEQUENCE [LARGE SCALE GENOMIC DNA]</scope>
    <source>
        <strain evidence="2">cv. HFTH1</strain>
        <tissue evidence="1">Young leaf</tissue>
    </source>
</reference>
<evidence type="ECO:0000313" key="2">
    <source>
        <dbReference type="Proteomes" id="UP000290289"/>
    </source>
</evidence>
<dbReference type="InterPro" id="IPR012340">
    <property type="entry name" value="NA-bd_OB-fold"/>
</dbReference>
<keyword evidence="2" id="KW-1185">Reference proteome</keyword>
<comment type="caution">
    <text evidence="1">The sequence shown here is derived from an EMBL/GenBank/DDBJ whole genome shotgun (WGS) entry which is preliminary data.</text>
</comment>
<dbReference type="AlphaFoldDB" id="A0A498JAE1"/>
<evidence type="ECO:0000313" key="1">
    <source>
        <dbReference type="EMBL" id="RXH92678.1"/>
    </source>
</evidence>
<dbReference type="Gene3D" id="2.40.50.140">
    <property type="entry name" value="Nucleic acid-binding proteins"/>
    <property type="match status" value="1"/>
</dbReference>
<dbReference type="EMBL" id="RDQH01000334">
    <property type="protein sequence ID" value="RXH92678.1"/>
    <property type="molecule type" value="Genomic_DNA"/>
</dbReference>
<proteinExistence type="predicted"/>
<organism evidence="1 2">
    <name type="scientific">Malus domestica</name>
    <name type="common">Apple</name>
    <name type="synonym">Pyrus malus</name>
    <dbReference type="NCBI Taxonomy" id="3750"/>
    <lineage>
        <taxon>Eukaryota</taxon>
        <taxon>Viridiplantae</taxon>
        <taxon>Streptophyta</taxon>
        <taxon>Embryophyta</taxon>
        <taxon>Tracheophyta</taxon>
        <taxon>Spermatophyta</taxon>
        <taxon>Magnoliopsida</taxon>
        <taxon>eudicotyledons</taxon>
        <taxon>Gunneridae</taxon>
        <taxon>Pentapetalae</taxon>
        <taxon>rosids</taxon>
        <taxon>fabids</taxon>
        <taxon>Rosales</taxon>
        <taxon>Rosaceae</taxon>
        <taxon>Amygdaloideae</taxon>
        <taxon>Maleae</taxon>
        <taxon>Malus</taxon>
    </lineage>
</organism>
<evidence type="ECO:0008006" key="3">
    <source>
        <dbReference type="Google" id="ProtNLM"/>
    </source>
</evidence>
<name>A0A498JAE1_MALDO</name>
<dbReference type="PANTHER" id="PTHR47165:SF4">
    <property type="entry name" value="OS03G0429900 PROTEIN"/>
    <property type="match status" value="1"/>
</dbReference>
<protein>
    <recommendedName>
        <fullName evidence="3">Replication factor A C-terminal domain-containing protein</fullName>
    </recommendedName>
</protein>
<sequence length="176" mass="20701">MIELNRKTTIVPVQKTSQEVLMHWFNLIELNQLHRRIDNDVELTVDVFGCLMAMQPTEEITIQNTRVAKNRNLNLQNNRFKHMRSPLQIMPTSVEMYMRLAVGAISESKTTNELLLLDPTLHRNASFVCQATIVRFDLSKGWWYKSWPSCHKVVKKNFESFECNEHGFINRLPEPW</sequence>